<keyword evidence="2" id="KW-0731">Sigma factor</keyword>
<dbReference type="OrthoDB" id="9799825at2"/>
<dbReference type="InterPro" id="IPR013324">
    <property type="entry name" value="RNA_pol_sigma_r3/r4-like"/>
</dbReference>
<evidence type="ECO:0000313" key="6">
    <source>
        <dbReference type="EMBL" id="HCE16278.1"/>
    </source>
</evidence>
<name>A0A3D1JEU6_9CHLR</name>
<dbReference type="Gene3D" id="1.10.1740.10">
    <property type="match status" value="1"/>
</dbReference>
<dbReference type="InterPro" id="IPR000943">
    <property type="entry name" value="RNA_pol_sigma70"/>
</dbReference>
<dbReference type="PIRSF" id="PIRSF000770">
    <property type="entry name" value="RNA_pol_sigma-SigE/K"/>
    <property type="match status" value="1"/>
</dbReference>
<feature type="domain" description="RNA polymerase sigma-70" evidence="5">
    <location>
        <begin position="218"/>
        <end position="244"/>
    </location>
</feature>
<dbReference type="GO" id="GO:0006352">
    <property type="term" value="P:DNA-templated transcription initiation"/>
    <property type="evidence" value="ECO:0007669"/>
    <property type="project" value="InterPro"/>
</dbReference>
<dbReference type="CDD" id="cd06171">
    <property type="entry name" value="Sigma70_r4"/>
    <property type="match status" value="1"/>
</dbReference>
<dbReference type="PROSITE" id="PS00716">
    <property type="entry name" value="SIGMA70_2"/>
    <property type="match status" value="1"/>
</dbReference>
<keyword evidence="1" id="KW-0805">Transcription regulation</keyword>
<dbReference type="EMBL" id="DPBP01000002">
    <property type="protein sequence ID" value="HCE16278.1"/>
    <property type="molecule type" value="Genomic_DNA"/>
</dbReference>
<dbReference type="Proteomes" id="UP000264141">
    <property type="component" value="Unassembled WGS sequence"/>
</dbReference>
<protein>
    <submittedName>
        <fullName evidence="6">FliA/WhiG family RNA polymerase sigma factor</fullName>
    </submittedName>
</protein>
<dbReference type="NCBIfam" id="TIGR02479">
    <property type="entry name" value="FliA_WhiG"/>
    <property type="match status" value="1"/>
</dbReference>
<dbReference type="InterPro" id="IPR014284">
    <property type="entry name" value="RNA_pol_sigma-70_dom"/>
</dbReference>
<evidence type="ECO:0000256" key="2">
    <source>
        <dbReference type="ARBA" id="ARBA00023082"/>
    </source>
</evidence>
<keyword evidence="4" id="KW-0804">Transcription</keyword>
<evidence type="ECO:0000256" key="1">
    <source>
        <dbReference type="ARBA" id="ARBA00023015"/>
    </source>
</evidence>
<reference evidence="6 7" key="1">
    <citation type="journal article" date="2018" name="Nat. Biotechnol.">
        <title>A standardized bacterial taxonomy based on genome phylogeny substantially revises the tree of life.</title>
        <authorList>
            <person name="Parks D.H."/>
            <person name="Chuvochina M."/>
            <person name="Waite D.W."/>
            <person name="Rinke C."/>
            <person name="Skarshewski A."/>
            <person name="Chaumeil P.A."/>
            <person name="Hugenholtz P."/>
        </authorList>
    </citation>
    <scope>NUCLEOTIDE SEQUENCE [LARGE SCALE GENOMIC DNA]</scope>
    <source>
        <strain evidence="6">UBA8781</strain>
    </source>
</reference>
<dbReference type="SUPFAM" id="SSF88659">
    <property type="entry name" value="Sigma3 and sigma4 domains of RNA polymerase sigma factors"/>
    <property type="match status" value="2"/>
</dbReference>
<organism evidence="6 7">
    <name type="scientific">Anaerolinea thermolimosa</name>
    <dbReference type="NCBI Taxonomy" id="229919"/>
    <lineage>
        <taxon>Bacteria</taxon>
        <taxon>Bacillati</taxon>
        <taxon>Chloroflexota</taxon>
        <taxon>Anaerolineae</taxon>
        <taxon>Anaerolineales</taxon>
        <taxon>Anaerolineaceae</taxon>
        <taxon>Anaerolinea</taxon>
    </lineage>
</organism>
<sequence>MDTQVDTAQLLDQFLTTRSPEAREQLILQTAPLVHYMLGRMGISQEIGSEYEDLVHQGLLGVMDAVDRYDPAHGARFSTYAALRARGKILDYLRQSDWMSREARRRVRAIQKAVSNLWAEYQREPTEEEIAAYLGLSTTDVAQGLYDSTVVMLSLDASVEYDQDEEGSYHERLVDQKQVDPSALFEDEALREQLVEAIRRLPQREQLLLSLYYYDELTFKEIGQVMGISESRVCQLHSRAILNLKAMVNHE</sequence>
<proteinExistence type="predicted"/>
<keyword evidence="3" id="KW-0238">DNA-binding</keyword>
<dbReference type="STRING" id="229919.GCA_001050195_02750"/>
<evidence type="ECO:0000259" key="5">
    <source>
        <dbReference type="PROSITE" id="PS00716"/>
    </source>
</evidence>
<dbReference type="InterPro" id="IPR007624">
    <property type="entry name" value="RNA_pol_sigma70_r3"/>
</dbReference>
<dbReference type="InterPro" id="IPR013325">
    <property type="entry name" value="RNA_pol_sigma_r2"/>
</dbReference>
<accession>A0A3D1JEU6</accession>
<dbReference type="Gene3D" id="1.20.140.160">
    <property type="match status" value="1"/>
</dbReference>
<evidence type="ECO:0000313" key="7">
    <source>
        <dbReference type="Proteomes" id="UP000264141"/>
    </source>
</evidence>
<dbReference type="InterPro" id="IPR012845">
    <property type="entry name" value="RNA_pol_sigma_FliA_WhiG"/>
</dbReference>
<dbReference type="GO" id="GO:0003677">
    <property type="term" value="F:DNA binding"/>
    <property type="evidence" value="ECO:0007669"/>
    <property type="project" value="UniProtKB-KW"/>
</dbReference>
<dbReference type="InterPro" id="IPR007627">
    <property type="entry name" value="RNA_pol_sigma70_r2"/>
</dbReference>
<dbReference type="NCBIfam" id="NF005413">
    <property type="entry name" value="PRK06986.1"/>
    <property type="match status" value="1"/>
</dbReference>
<dbReference type="Pfam" id="PF04542">
    <property type="entry name" value="Sigma70_r2"/>
    <property type="match status" value="1"/>
</dbReference>
<dbReference type="AlphaFoldDB" id="A0A3D1JEU6"/>
<dbReference type="GO" id="GO:0016987">
    <property type="term" value="F:sigma factor activity"/>
    <property type="evidence" value="ECO:0007669"/>
    <property type="project" value="UniProtKB-KW"/>
</dbReference>
<dbReference type="Pfam" id="PF04539">
    <property type="entry name" value="Sigma70_r3"/>
    <property type="match status" value="1"/>
</dbReference>
<gene>
    <name evidence="6" type="ORF">DEQ80_00325</name>
</gene>
<evidence type="ECO:0000256" key="3">
    <source>
        <dbReference type="ARBA" id="ARBA00023125"/>
    </source>
</evidence>
<dbReference type="PANTHER" id="PTHR30385:SF7">
    <property type="entry name" value="RNA POLYMERASE SIGMA FACTOR FLIA"/>
    <property type="match status" value="1"/>
</dbReference>
<dbReference type="PRINTS" id="PR00046">
    <property type="entry name" value="SIGMA70FCT"/>
</dbReference>
<evidence type="ECO:0000256" key="4">
    <source>
        <dbReference type="ARBA" id="ARBA00023163"/>
    </source>
</evidence>
<dbReference type="RefSeq" id="WP_062194999.1">
    <property type="nucleotide sequence ID" value="NZ_DF967965.1"/>
</dbReference>
<comment type="caution">
    <text evidence="6">The sequence shown here is derived from an EMBL/GenBank/DDBJ whole genome shotgun (WGS) entry which is preliminary data.</text>
</comment>
<dbReference type="PANTHER" id="PTHR30385">
    <property type="entry name" value="SIGMA FACTOR F FLAGELLAR"/>
    <property type="match status" value="1"/>
</dbReference>
<dbReference type="Pfam" id="PF04545">
    <property type="entry name" value="Sigma70_r4"/>
    <property type="match status" value="1"/>
</dbReference>
<dbReference type="GO" id="GO:0003899">
    <property type="term" value="F:DNA-directed RNA polymerase activity"/>
    <property type="evidence" value="ECO:0007669"/>
    <property type="project" value="InterPro"/>
</dbReference>
<dbReference type="NCBIfam" id="TIGR02937">
    <property type="entry name" value="sigma70-ECF"/>
    <property type="match status" value="1"/>
</dbReference>
<dbReference type="SUPFAM" id="SSF88946">
    <property type="entry name" value="Sigma2 domain of RNA polymerase sigma factors"/>
    <property type="match status" value="1"/>
</dbReference>
<dbReference type="InterPro" id="IPR007630">
    <property type="entry name" value="RNA_pol_sigma70_r4"/>
</dbReference>